<dbReference type="InterPro" id="IPR003593">
    <property type="entry name" value="AAA+_ATPase"/>
</dbReference>
<dbReference type="PANTHER" id="PTHR46425">
    <property type="entry name" value="TRANSCRIPTION TERMINATION FACTOR RHO"/>
    <property type="match status" value="1"/>
</dbReference>
<keyword evidence="7 9" id="KW-0805">Transcription regulation</keyword>
<evidence type="ECO:0000256" key="6">
    <source>
        <dbReference type="ARBA" id="ARBA00022884"/>
    </source>
</evidence>
<dbReference type="SMART" id="SM00959">
    <property type="entry name" value="Rho_N"/>
    <property type="match status" value="1"/>
</dbReference>
<accession>A0ABS5RX46</accession>
<comment type="similarity">
    <text evidence="9 11">Belongs to the Rho family.</text>
</comment>
<dbReference type="InterPro" id="IPR012340">
    <property type="entry name" value="NA-bd_OB-fold"/>
</dbReference>
<protein>
    <recommendedName>
        <fullName evidence="9 10">Transcription termination factor Rho</fullName>
        <ecNumber evidence="9 10">3.6.4.-</ecNumber>
    </recommendedName>
    <alternativeName>
        <fullName evidence="9">ATP-dependent helicase Rho</fullName>
    </alternativeName>
</protein>
<dbReference type="CDD" id="cd04459">
    <property type="entry name" value="Rho_CSD"/>
    <property type="match status" value="1"/>
</dbReference>
<dbReference type="SUPFAM" id="SSF52540">
    <property type="entry name" value="P-loop containing nucleoside triphosphate hydrolases"/>
    <property type="match status" value="1"/>
</dbReference>
<dbReference type="NCBIfam" id="TIGR00767">
    <property type="entry name" value="rho"/>
    <property type="match status" value="1"/>
</dbReference>
<keyword evidence="14" id="KW-1185">Reference proteome</keyword>
<dbReference type="InterPro" id="IPR036269">
    <property type="entry name" value="Rho_N_sf"/>
</dbReference>
<keyword evidence="4 9" id="KW-0347">Helicase</keyword>
<evidence type="ECO:0000313" key="13">
    <source>
        <dbReference type="EMBL" id="MBS9721635.1"/>
    </source>
</evidence>
<dbReference type="SMART" id="SM00357">
    <property type="entry name" value="CSP"/>
    <property type="match status" value="1"/>
</dbReference>
<keyword evidence="8 9" id="KW-0804">Transcription</keyword>
<sequence>MQEMKLQELKSKKPAELVAFAETLEVENASVLRKQELMFAILKKLAAQEVEIIGDGVVEVLQDGFGFLRSASANYLPGPDDIYISPSQIRRFSLKTGDTVEGPIRSPKEGERYFALLKVNTINFDDPEKIRHKIHFDNLTPLYPNQRLKMEIDNPTTKDISPRVIDLVAPIGKGQRALITAPPRTGKTVLMQNIAHSITTNHPECYLIVLLIDERPEEVTDMQRSVKGEVVSSTFDEPAVRHVQVAEIVIEKAKRLVEHGRDVVILLDSITRLGRAYNTVVPSSGKVLTGGVDANALQRPKRFFGAARNIEEGGSLTIIATALIDTGSRMDEVIFEEFKGTGNSEIVLDRKVADKRIFPSMDILKSGTRKEDLLIARQDLQKIFVLRRILAPMGTTDAIEFLIDKLKQTKTNSEFFESMNT</sequence>
<dbReference type="RefSeq" id="WP_213985274.1">
    <property type="nucleotide sequence ID" value="NZ_JAFMNX010000003.1"/>
</dbReference>
<dbReference type="PANTHER" id="PTHR46425:SF1">
    <property type="entry name" value="TRANSCRIPTION TERMINATION FACTOR RHO"/>
    <property type="match status" value="1"/>
</dbReference>
<dbReference type="Gene3D" id="3.40.50.300">
    <property type="entry name" value="P-loop containing nucleotide triphosphate hydrolases"/>
    <property type="match status" value="1"/>
</dbReference>
<comment type="caution">
    <text evidence="9">Lacks conserved residue(s) required for the propagation of feature annotation.</text>
</comment>
<feature type="binding site" evidence="9">
    <location>
        <begin position="184"/>
        <end position="189"/>
    </location>
    <ligand>
        <name>ATP</name>
        <dbReference type="ChEBI" id="CHEBI:30616"/>
    </ligand>
</feature>
<evidence type="ECO:0000256" key="8">
    <source>
        <dbReference type="ARBA" id="ARBA00023163"/>
    </source>
</evidence>
<dbReference type="InterPro" id="IPR011129">
    <property type="entry name" value="CSD"/>
</dbReference>
<organism evidence="13 14">
    <name type="scientific">Tianweitania aestuarii</name>
    <dbReference type="NCBI Taxonomy" id="2814886"/>
    <lineage>
        <taxon>Bacteria</taxon>
        <taxon>Pseudomonadati</taxon>
        <taxon>Pseudomonadota</taxon>
        <taxon>Alphaproteobacteria</taxon>
        <taxon>Hyphomicrobiales</taxon>
        <taxon>Phyllobacteriaceae</taxon>
        <taxon>Tianweitania</taxon>
    </lineage>
</organism>
<evidence type="ECO:0000256" key="7">
    <source>
        <dbReference type="ARBA" id="ARBA00023015"/>
    </source>
</evidence>
<evidence type="ECO:0000256" key="1">
    <source>
        <dbReference type="ARBA" id="ARBA00022472"/>
    </source>
</evidence>
<dbReference type="Proteomes" id="UP001297272">
    <property type="component" value="Unassembled WGS sequence"/>
</dbReference>
<reference evidence="13 14" key="1">
    <citation type="submission" date="2021-03" db="EMBL/GenBank/DDBJ databases">
        <title>Tianweitania aestuarii sp. nov., isolated from a tidal flat.</title>
        <authorList>
            <person name="Park S."/>
            <person name="Yoon J.-H."/>
        </authorList>
    </citation>
    <scope>NUCLEOTIDE SEQUENCE [LARGE SCALE GENOMIC DNA]</scope>
    <source>
        <strain evidence="13 14">BSSL-BM11</strain>
    </source>
</reference>
<dbReference type="CDD" id="cd01128">
    <property type="entry name" value="rho_factor_C"/>
    <property type="match status" value="1"/>
</dbReference>
<comment type="caution">
    <text evidence="13">The sequence shown here is derived from an EMBL/GenBank/DDBJ whole genome shotgun (WGS) entry which is preliminary data.</text>
</comment>
<comment type="function">
    <text evidence="9">Facilitates transcription termination by a mechanism that involves Rho binding to the nascent RNA, activation of Rho's RNA-dependent ATPase activity, and release of the mRNA from the DNA template.</text>
</comment>
<dbReference type="InterPro" id="IPR004665">
    <property type="entry name" value="Term_rho"/>
</dbReference>
<evidence type="ECO:0000256" key="2">
    <source>
        <dbReference type="ARBA" id="ARBA00022741"/>
    </source>
</evidence>
<dbReference type="PROSITE" id="PS51856">
    <property type="entry name" value="RHO_RNA_BD"/>
    <property type="match status" value="1"/>
</dbReference>
<keyword evidence="3 9" id="KW-0378">Hydrolase</keyword>
<evidence type="ECO:0000256" key="5">
    <source>
        <dbReference type="ARBA" id="ARBA00022840"/>
    </source>
</evidence>
<gene>
    <name evidence="9 13" type="primary">rho</name>
    <name evidence="13" type="ORF">JYU29_13180</name>
</gene>
<name>A0ABS5RX46_9HYPH</name>
<dbReference type="Pfam" id="PF00006">
    <property type="entry name" value="ATP-synt_ab"/>
    <property type="match status" value="1"/>
</dbReference>
<dbReference type="InterPro" id="IPR027417">
    <property type="entry name" value="P-loop_NTPase"/>
</dbReference>
<evidence type="ECO:0000256" key="3">
    <source>
        <dbReference type="ARBA" id="ARBA00022801"/>
    </source>
</evidence>
<dbReference type="SUPFAM" id="SSF50249">
    <property type="entry name" value="Nucleic acid-binding proteins"/>
    <property type="match status" value="1"/>
</dbReference>
<evidence type="ECO:0000256" key="11">
    <source>
        <dbReference type="PROSITE-ProRule" id="PRU01203"/>
    </source>
</evidence>
<dbReference type="EMBL" id="JAFMNX010000003">
    <property type="protein sequence ID" value="MBS9721635.1"/>
    <property type="molecule type" value="Genomic_DNA"/>
</dbReference>
<dbReference type="SUPFAM" id="SSF68912">
    <property type="entry name" value="Rho N-terminal domain-like"/>
    <property type="match status" value="1"/>
</dbReference>
<dbReference type="InterPro" id="IPR011113">
    <property type="entry name" value="Rho_RNA-bd"/>
</dbReference>
<dbReference type="Pfam" id="PF07497">
    <property type="entry name" value="Rho_RNA_bind"/>
    <property type="match status" value="1"/>
</dbReference>
<dbReference type="HAMAP" id="MF_01884">
    <property type="entry name" value="Rho"/>
    <property type="match status" value="1"/>
</dbReference>
<feature type="binding site" evidence="9">
    <location>
        <begin position="172"/>
        <end position="177"/>
    </location>
    <ligand>
        <name>ATP</name>
        <dbReference type="ChEBI" id="CHEBI:30616"/>
    </ligand>
</feature>
<dbReference type="InterPro" id="IPR041703">
    <property type="entry name" value="Rho_factor_ATP-bd"/>
</dbReference>
<evidence type="ECO:0000256" key="9">
    <source>
        <dbReference type="HAMAP-Rule" id="MF_01884"/>
    </source>
</evidence>
<dbReference type="InterPro" id="IPR011112">
    <property type="entry name" value="Rho-like_N"/>
</dbReference>
<proteinExistence type="inferred from homology"/>
<dbReference type="InterPro" id="IPR000194">
    <property type="entry name" value="ATPase_F1/V1/A1_a/bsu_nucl-bd"/>
</dbReference>
<evidence type="ECO:0000259" key="12">
    <source>
        <dbReference type="PROSITE" id="PS51856"/>
    </source>
</evidence>
<keyword evidence="5 9" id="KW-0067">ATP-binding</keyword>
<keyword evidence="2 9" id="KW-0547">Nucleotide-binding</keyword>
<keyword evidence="1 9" id="KW-0806">Transcription termination</keyword>
<feature type="binding site" evidence="9">
    <location>
        <position position="215"/>
    </location>
    <ligand>
        <name>ATP</name>
        <dbReference type="ChEBI" id="CHEBI:30616"/>
    </ligand>
</feature>
<evidence type="ECO:0000256" key="10">
    <source>
        <dbReference type="NCBIfam" id="TIGR00767"/>
    </source>
</evidence>
<feature type="domain" description="Rho RNA-BD" evidence="12">
    <location>
        <begin position="51"/>
        <end position="126"/>
    </location>
</feature>
<dbReference type="Gene3D" id="2.40.50.140">
    <property type="entry name" value="Nucleic acid-binding proteins"/>
    <property type="match status" value="1"/>
</dbReference>
<evidence type="ECO:0000256" key="4">
    <source>
        <dbReference type="ARBA" id="ARBA00022806"/>
    </source>
</evidence>
<dbReference type="EC" id="3.6.4.-" evidence="9 10"/>
<keyword evidence="6 9" id="KW-0694">RNA-binding</keyword>
<dbReference type="Pfam" id="PF07498">
    <property type="entry name" value="Rho_N"/>
    <property type="match status" value="1"/>
</dbReference>
<dbReference type="NCBIfam" id="NF006886">
    <property type="entry name" value="PRK09376.1"/>
    <property type="match status" value="1"/>
</dbReference>
<evidence type="ECO:0000313" key="14">
    <source>
        <dbReference type="Proteomes" id="UP001297272"/>
    </source>
</evidence>
<comment type="subunit">
    <text evidence="9">Homohexamer. The homohexamer assembles into an open ring structure.</text>
</comment>
<dbReference type="SMART" id="SM00382">
    <property type="entry name" value="AAA"/>
    <property type="match status" value="1"/>
</dbReference>